<organism evidence="1 2">
    <name type="scientific">Thermoactinomyces mirandus</name>
    <dbReference type="NCBI Taxonomy" id="2756294"/>
    <lineage>
        <taxon>Bacteria</taxon>
        <taxon>Bacillati</taxon>
        <taxon>Bacillota</taxon>
        <taxon>Bacilli</taxon>
        <taxon>Bacillales</taxon>
        <taxon>Thermoactinomycetaceae</taxon>
        <taxon>Thermoactinomyces</taxon>
    </lineage>
</organism>
<keyword evidence="2" id="KW-1185">Reference proteome</keyword>
<sequence length="60" mass="7087">MVQVLEEIQHTNDQQSKEIIIKNLKAILPKKYHQLPDDVLLAMFKSMVKYKEVYQSLAEK</sequence>
<accession>A0A7W1XRN2</accession>
<dbReference type="AlphaFoldDB" id="A0A7W1XRN2"/>
<dbReference type="EMBL" id="JACEOL010000023">
    <property type="protein sequence ID" value="MBA4602052.1"/>
    <property type="molecule type" value="Genomic_DNA"/>
</dbReference>
<name>A0A7W1XRN2_9BACL</name>
<evidence type="ECO:0000313" key="1">
    <source>
        <dbReference type="EMBL" id="MBA4602052.1"/>
    </source>
</evidence>
<reference evidence="1 2" key="1">
    <citation type="submission" date="2020-07" db="EMBL/GenBank/DDBJ databases">
        <title>Thermoactinomyces phylogeny.</title>
        <authorList>
            <person name="Dunlap C."/>
        </authorList>
    </citation>
    <scope>NUCLEOTIDE SEQUENCE [LARGE SCALE GENOMIC DNA]</scope>
    <source>
        <strain evidence="1 2">AMNI-1</strain>
    </source>
</reference>
<dbReference type="Proteomes" id="UP000538292">
    <property type="component" value="Unassembled WGS sequence"/>
</dbReference>
<protein>
    <submittedName>
        <fullName evidence="1">Uncharacterized protein</fullName>
    </submittedName>
</protein>
<evidence type="ECO:0000313" key="2">
    <source>
        <dbReference type="Proteomes" id="UP000538292"/>
    </source>
</evidence>
<gene>
    <name evidence="1" type="ORF">H2C83_06920</name>
</gene>
<comment type="caution">
    <text evidence="1">The sequence shown here is derived from an EMBL/GenBank/DDBJ whole genome shotgun (WGS) entry which is preliminary data.</text>
</comment>
<proteinExistence type="predicted"/>